<name>A0A917IG86_9MICO</name>
<feature type="chain" id="PRO_5038372943" description="Alpha-amylase" evidence="3">
    <location>
        <begin position="40"/>
        <end position="1126"/>
    </location>
</feature>
<protein>
    <recommendedName>
        <fullName evidence="6">Alpha-amylase</fullName>
    </recommendedName>
</protein>
<sequence>MYLAALAHTRPSRPRARNIRTALVSLVAAALLLSSTSGAAFASTEAPPAPPAASISGTVTDDSGAPVAGAEVTVLAADGSQSAQALTVSDGGYTATGLVQGDYIVSVAAAGYEARFFPGVPTLAQSTAVTVDAGESLVQVDLTLSAVTAAATPSEAAVGPSDPASTADPVSSDDEAAHTASRAPHGAADTPVDPSSAAAAEPGAASTDVAVPTYGFSGRVTDRAGDPIADVRIILTGFYAGGHVESTSTQSGSDGRYEVDGLRPGNYSVSFSRSGYTNEAHHDVWIRDSGYTDFDVVLERQATLTGVALTPEGDPVPSVRVDLYTVDGRVATSSWFWGGAAFAVGVPAGSYFVVASNLAGGELADTYYPSSLNAASATLVTVAEGERLEGLDITLRKGYSISGTLTPVEAAMSGNLTVTATPTSGAGSRSATADADGSYTIVGLNEADYVLSASGRHDGISYHGYFGSVLYPGTHVSVTDADVTGIDIHLLGRGSISGTISAPAADSPVSQTLMTAYRWNGATWDETLSTTGWGNYSLGSGHTLSEGEYTVAFTDPGPPRGVHPSDWEYAYCPQYWNGKGTLDSADRFAVEPGRTTTGIDAELRLKSEGCADVGAITPGEPAISGHPEVGQPLTADPGTWEPAPVELAYQWLADGLPIAGETDSTFTPAPAHAGARIAVTVTGSRPGYTPVSATSPETAPVDEPSLTAGTPSISGDPIAGSVLTATPGTWSPLDAALSYQWAADGVPIGGANGTTFIPGESEVGKRLTVTVTGTMPGYRSAAATSAEFGPIVPAGLPDLSPGTPRITGDARVGSTLTAEPGEWGPQGVALTYQWLADGAAIAGATSATYEPTAADLGARLSVTVSGSLPGYTGASRTSSEVGPVAEGVIDAGTPRLSGDPRVGAELRVDPGVWSPGDVELRYAWYADDVLIEGSTGPAYVPGTADVGKVLRVEISGSKTGYATATRSVTSAAVQPTISVDHAAPSPGAQVTVKGEGFVPGETVRIELHSQPTLLVTTQAGPDGAFTARVTIPVATAPGAHTLVAIGESGRTASIPVTVGAVPGTDTPGTDTPGTTDPGPAARGPETPPRLAATGGALPLALAVAGILFLIAGASVIGTRTRSQRAR</sequence>
<keyword evidence="2" id="KW-0472">Membrane</keyword>
<reference evidence="4" key="2">
    <citation type="submission" date="2020-09" db="EMBL/GenBank/DDBJ databases">
        <authorList>
            <person name="Sun Q."/>
            <person name="Zhou Y."/>
        </authorList>
    </citation>
    <scope>NUCLEOTIDE SEQUENCE</scope>
    <source>
        <strain evidence="4">CGMCC 1.15794</strain>
    </source>
</reference>
<comment type="caution">
    <text evidence="4">The sequence shown here is derived from an EMBL/GenBank/DDBJ whole genome shotgun (WGS) entry which is preliminary data.</text>
</comment>
<evidence type="ECO:0000256" key="3">
    <source>
        <dbReference type="SAM" id="SignalP"/>
    </source>
</evidence>
<keyword evidence="5" id="KW-1185">Reference proteome</keyword>
<keyword evidence="2" id="KW-0812">Transmembrane</keyword>
<evidence type="ECO:0000313" key="4">
    <source>
        <dbReference type="EMBL" id="GGH46086.1"/>
    </source>
</evidence>
<keyword evidence="3" id="KW-0732">Signal</keyword>
<keyword evidence="2" id="KW-1133">Transmembrane helix</keyword>
<dbReference type="RefSeq" id="WP_188756329.1">
    <property type="nucleotide sequence ID" value="NZ_BMJY01000009.1"/>
</dbReference>
<accession>A0A917IG86</accession>
<dbReference type="SUPFAM" id="SSF49464">
    <property type="entry name" value="Carboxypeptidase regulatory domain-like"/>
    <property type="match status" value="2"/>
</dbReference>
<evidence type="ECO:0008006" key="6">
    <source>
        <dbReference type="Google" id="ProtNLM"/>
    </source>
</evidence>
<gene>
    <name evidence="4" type="ORF">GCM10010921_21930</name>
</gene>
<feature type="compositionally biased region" description="Low complexity" evidence="1">
    <location>
        <begin position="194"/>
        <end position="204"/>
    </location>
</feature>
<feature type="region of interest" description="Disordered" evidence="1">
    <location>
        <begin position="1060"/>
        <end position="1091"/>
    </location>
</feature>
<organism evidence="4 5">
    <name type="scientific">Microbacterium album</name>
    <dbReference type="NCBI Taxonomy" id="2053191"/>
    <lineage>
        <taxon>Bacteria</taxon>
        <taxon>Bacillati</taxon>
        <taxon>Actinomycetota</taxon>
        <taxon>Actinomycetes</taxon>
        <taxon>Micrococcales</taxon>
        <taxon>Microbacteriaceae</taxon>
        <taxon>Microbacterium</taxon>
    </lineage>
</organism>
<dbReference type="Pfam" id="PF13620">
    <property type="entry name" value="CarboxypepD_reg"/>
    <property type="match status" value="2"/>
</dbReference>
<proteinExistence type="predicted"/>
<evidence type="ECO:0000256" key="1">
    <source>
        <dbReference type="SAM" id="MobiDB-lite"/>
    </source>
</evidence>
<dbReference type="AlphaFoldDB" id="A0A917IG86"/>
<feature type="region of interest" description="Disordered" evidence="1">
    <location>
        <begin position="151"/>
        <end position="204"/>
    </location>
</feature>
<evidence type="ECO:0000256" key="2">
    <source>
        <dbReference type="SAM" id="Phobius"/>
    </source>
</evidence>
<feature type="signal peptide" evidence="3">
    <location>
        <begin position="1"/>
        <end position="39"/>
    </location>
</feature>
<reference evidence="4" key="1">
    <citation type="journal article" date="2014" name="Int. J. Syst. Evol. Microbiol.">
        <title>Complete genome sequence of Corynebacterium casei LMG S-19264T (=DSM 44701T), isolated from a smear-ripened cheese.</title>
        <authorList>
            <consortium name="US DOE Joint Genome Institute (JGI-PGF)"/>
            <person name="Walter F."/>
            <person name="Albersmeier A."/>
            <person name="Kalinowski J."/>
            <person name="Ruckert C."/>
        </authorList>
    </citation>
    <scope>NUCLEOTIDE SEQUENCE</scope>
    <source>
        <strain evidence="4">CGMCC 1.15794</strain>
    </source>
</reference>
<dbReference type="Gene3D" id="2.60.40.2700">
    <property type="match status" value="4"/>
</dbReference>
<feature type="transmembrane region" description="Helical" evidence="2">
    <location>
        <begin position="1096"/>
        <end position="1116"/>
    </location>
</feature>
<dbReference type="InterPro" id="IPR008969">
    <property type="entry name" value="CarboxyPept-like_regulatory"/>
</dbReference>
<evidence type="ECO:0000313" key="5">
    <source>
        <dbReference type="Proteomes" id="UP000657592"/>
    </source>
</evidence>
<dbReference type="EMBL" id="BMJY01000009">
    <property type="protein sequence ID" value="GGH46086.1"/>
    <property type="molecule type" value="Genomic_DNA"/>
</dbReference>
<dbReference type="Proteomes" id="UP000657592">
    <property type="component" value="Unassembled WGS sequence"/>
</dbReference>
<dbReference type="Gene3D" id="2.60.40.1120">
    <property type="entry name" value="Carboxypeptidase-like, regulatory domain"/>
    <property type="match status" value="2"/>
</dbReference>